<proteinExistence type="predicted"/>
<organism evidence="2">
    <name type="scientific">Arundo donax</name>
    <name type="common">Giant reed</name>
    <name type="synonym">Donax arundinaceus</name>
    <dbReference type="NCBI Taxonomy" id="35708"/>
    <lineage>
        <taxon>Eukaryota</taxon>
        <taxon>Viridiplantae</taxon>
        <taxon>Streptophyta</taxon>
        <taxon>Embryophyta</taxon>
        <taxon>Tracheophyta</taxon>
        <taxon>Spermatophyta</taxon>
        <taxon>Magnoliopsida</taxon>
        <taxon>Liliopsida</taxon>
        <taxon>Poales</taxon>
        <taxon>Poaceae</taxon>
        <taxon>PACMAD clade</taxon>
        <taxon>Arundinoideae</taxon>
        <taxon>Arundineae</taxon>
        <taxon>Arundo</taxon>
    </lineage>
</organism>
<name>A0A0A9BZR2_ARUDO</name>
<keyword evidence="1" id="KW-1133">Transmembrane helix</keyword>
<accession>A0A0A9BZR2</accession>
<keyword evidence="1" id="KW-0812">Transmembrane</keyword>
<evidence type="ECO:0000256" key="1">
    <source>
        <dbReference type="SAM" id="Phobius"/>
    </source>
</evidence>
<evidence type="ECO:0000313" key="2">
    <source>
        <dbReference type="EMBL" id="JAD66605.1"/>
    </source>
</evidence>
<sequence>MVVLLFLSSAVAFSCGYGLGWGHGGLHLPMVYPSPLCSLLFVMASLWCSWMVPNVITE</sequence>
<feature type="transmembrane region" description="Helical" evidence="1">
    <location>
        <begin position="30"/>
        <end position="52"/>
    </location>
</feature>
<reference evidence="2" key="1">
    <citation type="submission" date="2014-09" db="EMBL/GenBank/DDBJ databases">
        <authorList>
            <person name="Magalhaes I.L.F."/>
            <person name="Oliveira U."/>
            <person name="Santos F.R."/>
            <person name="Vidigal T.H.D.A."/>
            <person name="Brescovit A.D."/>
            <person name="Santos A.J."/>
        </authorList>
    </citation>
    <scope>NUCLEOTIDE SEQUENCE</scope>
    <source>
        <tissue evidence="2">Shoot tissue taken approximately 20 cm above the soil surface</tissue>
    </source>
</reference>
<keyword evidence="1" id="KW-0472">Membrane</keyword>
<dbReference type="EMBL" id="GBRH01231290">
    <property type="protein sequence ID" value="JAD66605.1"/>
    <property type="molecule type" value="Transcribed_RNA"/>
</dbReference>
<reference evidence="2" key="2">
    <citation type="journal article" date="2015" name="Data Brief">
        <title>Shoot transcriptome of the giant reed, Arundo donax.</title>
        <authorList>
            <person name="Barrero R.A."/>
            <person name="Guerrero F.D."/>
            <person name="Moolhuijzen P."/>
            <person name="Goolsby J.A."/>
            <person name="Tidwell J."/>
            <person name="Bellgard S.E."/>
            <person name="Bellgard M.I."/>
        </authorList>
    </citation>
    <scope>NUCLEOTIDE SEQUENCE</scope>
    <source>
        <tissue evidence="2">Shoot tissue taken approximately 20 cm above the soil surface</tissue>
    </source>
</reference>
<protein>
    <submittedName>
        <fullName evidence="2">Uncharacterized protein</fullName>
    </submittedName>
</protein>
<dbReference type="AlphaFoldDB" id="A0A0A9BZR2"/>